<dbReference type="GO" id="GO:0005829">
    <property type="term" value="C:cytosol"/>
    <property type="evidence" value="ECO:0007669"/>
    <property type="project" value="GOC"/>
</dbReference>
<dbReference type="GO" id="GO:0015031">
    <property type="term" value="P:protein transport"/>
    <property type="evidence" value="ECO:0007669"/>
    <property type="project" value="UniProtKB-KW"/>
</dbReference>
<dbReference type="GO" id="GO:0042147">
    <property type="term" value="P:retrograde transport, endosome to Golgi"/>
    <property type="evidence" value="ECO:0007669"/>
    <property type="project" value="TreeGrafter"/>
</dbReference>
<evidence type="ECO:0000259" key="7">
    <source>
        <dbReference type="Pfam" id="PF04129"/>
    </source>
</evidence>
<evidence type="ECO:0000256" key="1">
    <source>
        <dbReference type="ARBA" id="ARBA00004601"/>
    </source>
</evidence>
<keyword evidence="6" id="KW-0333">Golgi apparatus</keyword>
<dbReference type="GO" id="GO:0032456">
    <property type="term" value="P:endocytic recycling"/>
    <property type="evidence" value="ECO:0007669"/>
    <property type="project" value="TreeGrafter"/>
</dbReference>
<evidence type="ECO:0000256" key="3">
    <source>
        <dbReference type="ARBA" id="ARBA00017083"/>
    </source>
</evidence>
<feature type="domain" description="Vps52 coiled-coil" evidence="7">
    <location>
        <begin position="53"/>
        <end position="225"/>
    </location>
</feature>
<evidence type="ECO:0000256" key="6">
    <source>
        <dbReference type="ARBA" id="ARBA00023034"/>
    </source>
</evidence>
<comment type="similarity">
    <text evidence="2">Belongs to the VPS52 family.</text>
</comment>
<dbReference type="GO" id="GO:0007041">
    <property type="term" value="P:lysosomal transport"/>
    <property type="evidence" value="ECO:0007669"/>
    <property type="project" value="TreeGrafter"/>
</dbReference>
<dbReference type="InterPro" id="IPR048319">
    <property type="entry name" value="Vps52_CC"/>
</dbReference>
<dbReference type="AlphaFoldDB" id="A0A132A8P2"/>
<organism evidence="9 10">
    <name type="scientific">Sarcoptes scabiei</name>
    <name type="common">Itch mite</name>
    <name type="synonym">Acarus scabiei</name>
    <dbReference type="NCBI Taxonomy" id="52283"/>
    <lineage>
        <taxon>Eukaryota</taxon>
        <taxon>Metazoa</taxon>
        <taxon>Ecdysozoa</taxon>
        <taxon>Arthropoda</taxon>
        <taxon>Chelicerata</taxon>
        <taxon>Arachnida</taxon>
        <taxon>Acari</taxon>
        <taxon>Acariformes</taxon>
        <taxon>Sarcoptiformes</taxon>
        <taxon>Astigmata</taxon>
        <taxon>Psoroptidia</taxon>
        <taxon>Sarcoptoidea</taxon>
        <taxon>Sarcoptidae</taxon>
        <taxon>Sarcoptinae</taxon>
        <taxon>Sarcoptes</taxon>
    </lineage>
</organism>
<dbReference type="Pfam" id="PF04129">
    <property type="entry name" value="Vps52_CC"/>
    <property type="match status" value="1"/>
</dbReference>
<evidence type="ECO:0000313" key="9">
    <source>
        <dbReference type="EMBL" id="KPM07324.1"/>
    </source>
</evidence>
<dbReference type="GO" id="GO:0019905">
    <property type="term" value="F:syntaxin binding"/>
    <property type="evidence" value="ECO:0007669"/>
    <property type="project" value="TreeGrafter"/>
</dbReference>
<dbReference type="OrthoDB" id="19482at2759"/>
<evidence type="ECO:0000256" key="5">
    <source>
        <dbReference type="ARBA" id="ARBA00022927"/>
    </source>
</evidence>
<feature type="domain" description="Vps52 C-terminal" evidence="8">
    <location>
        <begin position="242"/>
        <end position="569"/>
    </location>
</feature>
<sequence length="709" mass="83959">MEQLDSASKHLKEKNNYDETIVKEILESNIDLREYSDNVEKSLIDLENRTINDYIRQADNISKLHYQINESDAILERIEDMLCAFQADLSNICQEILSLQELSASLNIRLKNKKEIRNQMTEFIDDILIPESVIKHIVETPVSEKEFLEQLIILDHKISFVKEQSFREAKSCMDVMEILNNLKSKAIIKIREYILKKIFSCKKPMTNYHIAQNALLKNKFFFKFLATHEREIAREIQNEYIDTMTKIYFSYFKEFISKFMKLMYEDLPDKDDLMGNDDSVVKVSKSVFNIKSPSMKHRSNVFSLGDRENLLGSEPESPSIVAHLAIKNEIKYPMETIFREIQYALLDNACREYLFIDEFFMINSKISQDLFLTIFGKTLDLLFKNVDTVFSQSYDAIALFVCIHIIYRFRMVSLKRNVLVLNHYWERLVKDIWPQFEEVFLMHIKSIKFYDLNKITKIDTRPHYITRRFAEFSAAIVTINDTFPDTRVTNLLLILQVREWNIKNILFNSNEIVNLILRMSTKFSKPKDQYIFIINNYDCILGVLLERKKHNSHEAESLREPLNKKILDFVEEMLYPHFSSLISFVKECEDLLDRNDQNSLKYLEPKVGDLIQNFNSNWRQSLEQVSKEIMASFTNFRNGNNIQQIALTQLVQYYHRFSKLISQQPFASNTLRSELINIHQLMVEVTWNLFFTFWKNCCSLKHSINFKFI</sequence>
<proteinExistence type="inferred from homology"/>
<dbReference type="GO" id="GO:0000938">
    <property type="term" value="C:GARP complex"/>
    <property type="evidence" value="ECO:0007669"/>
    <property type="project" value="TreeGrafter"/>
</dbReference>
<evidence type="ECO:0000313" key="10">
    <source>
        <dbReference type="Proteomes" id="UP000616769"/>
    </source>
</evidence>
<keyword evidence="4" id="KW-0813">Transport</keyword>
<keyword evidence="5" id="KW-0653">Protein transport</keyword>
<dbReference type="VEuPathDB" id="VectorBase:SSCA004095"/>
<name>A0A132A8P2_SARSC</name>
<dbReference type="EMBL" id="JXLN01011489">
    <property type="protein sequence ID" value="KPM07324.1"/>
    <property type="molecule type" value="Genomic_DNA"/>
</dbReference>
<accession>A0A132A8P2</accession>
<dbReference type="Pfam" id="PF20655">
    <property type="entry name" value="Vps52_C"/>
    <property type="match status" value="1"/>
</dbReference>
<dbReference type="InterPro" id="IPR048361">
    <property type="entry name" value="Vps52_C"/>
</dbReference>
<gene>
    <name evidence="9" type="ORF">QR98_0058150</name>
</gene>
<dbReference type="PANTHER" id="PTHR14190:SF7">
    <property type="entry name" value="VACUOLAR PROTEIN SORTING-ASSOCIATED PROTEIN 52 HOMOLOG"/>
    <property type="match status" value="1"/>
</dbReference>
<evidence type="ECO:0000256" key="4">
    <source>
        <dbReference type="ARBA" id="ARBA00022448"/>
    </source>
</evidence>
<evidence type="ECO:0000259" key="8">
    <source>
        <dbReference type="Pfam" id="PF20655"/>
    </source>
</evidence>
<dbReference type="InterPro" id="IPR007258">
    <property type="entry name" value="Vps52"/>
</dbReference>
<protein>
    <recommendedName>
        <fullName evidence="3">Vacuolar protein sorting-associated protein 52 homolog</fullName>
    </recommendedName>
</protein>
<comment type="subcellular location">
    <subcellularLocation>
        <location evidence="1">Golgi apparatus</location>
        <location evidence="1">trans-Golgi network</location>
    </subcellularLocation>
</comment>
<reference evidence="9 10" key="1">
    <citation type="journal article" date="2015" name="Parasit. Vectors">
        <title>Draft genome of the scabies mite.</title>
        <authorList>
            <person name="Rider S.D.Jr."/>
            <person name="Morgan M.S."/>
            <person name="Arlian L.G."/>
        </authorList>
    </citation>
    <scope>NUCLEOTIDE SEQUENCE [LARGE SCALE GENOMIC DNA]</scope>
    <source>
        <strain evidence="9">Arlian Lab</strain>
    </source>
</reference>
<dbReference type="PANTHER" id="PTHR14190">
    <property type="entry name" value="SUPPRESSOR OF ACTIN MUTATIONS 2/VACUOLAR PROTEIN SORTING 52"/>
    <property type="match status" value="1"/>
</dbReference>
<dbReference type="Proteomes" id="UP000616769">
    <property type="component" value="Unassembled WGS sequence"/>
</dbReference>
<comment type="caution">
    <text evidence="9">The sequence shown here is derived from an EMBL/GenBank/DDBJ whole genome shotgun (WGS) entry which is preliminary data.</text>
</comment>
<dbReference type="GO" id="GO:0006896">
    <property type="term" value="P:Golgi to vacuole transport"/>
    <property type="evidence" value="ECO:0007669"/>
    <property type="project" value="TreeGrafter"/>
</dbReference>
<evidence type="ECO:0000256" key="2">
    <source>
        <dbReference type="ARBA" id="ARBA00008180"/>
    </source>
</evidence>